<dbReference type="Proteomes" id="UP000034617">
    <property type="component" value="Unassembled WGS sequence"/>
</dbReference>
<organism evidence="2 3">
    <name type="scientific">Candidatus Gottesmanbacteria bacterium GW2011_GWB1_44_11c</name>
    <dbReference type="NCBI Taxonomy" id="1618447"/>
    <lineage>
        <taxon>Bacteria</taxon>
        <taxon>Candidatus Gottesmaniibacteriota</taxon>
    </lineage>
</organism>
<dbReference type="SUPFAM" id="SSF89447">
    <property type="entry name" value="AbrB/MazE/MraZ-like"/>
    <property type="match status" value="1"/>
</dbReference>
<name>A0A0G1GNN4_9BACT</name>
<reference evidence="2 3" key="1">
    <citation type="journal article" date="2015" name="Nature">
        <title>rRNA introns, odd ribosomes, and small enigmatic genomes across a large radiation of phyla.</title>
        <authorList>
            <person name="Brown C.T."/>
            <person name="Hug L.A."/>
            <person name="Thomas B.C."/>
            <person name="Sharon I."/>
            <person name="Castelle C.J."/>
            <person name="Singh A."/>
            <person name="Wilkins M.J."/>
            <person name="Williams K.H."/>
            <person name="Banfield J.F."/>
        </authorList>
    </citation>
    <scope>NUCLEOTIDE SEQUENCE [LARGE SCALE GENOMIC DNA]</scope>
</reference>
<dbReference type="GO" id="GO:0003677">
    <property type="term" value="F:DNA binding"/>
    <property type="evidence" value="ECO:0007669"/>
    <property type="project" value="InterPro"/>
</dbReference>
<comment type="caution">
    <text evidence="2">The sequence shown here is derived from an EMBL/GenBank/DDBJ whole genome shotgun (WGS) entry which is preliminary data.</text>
</comment>
<evidence type="ECO:0000313" key="3">
    <source>
        <dbReference type="Proteomes" id="UP000034617"/>
    </source>
</evidence>
<accession>A0A0G1GNN4</accession>
<dbReference type="InterPro" id="IPR007159">
    <property type="entry name" value="SpoVT-AbrB_dom"/>
</dbReference>
<dbReference type="Gene3D" id="2.10.260.10">
    <property type="match status" value="1"/>
</dbReference>
<gene>
    <name evidence="2" type="ORF">UW22_C0046G0013</name>
</gene>
<proteinExistence type="predicted"/>
<dbReference type="AlphaFoldDB" id="A0A0G1GNN4"/>
<dbReference type="EMBL" id="LCHM01000046">
    <property type="protein sequence ID" value="KKT35963.1"/>
    <property type="molecule type" value="Genomic_DNA"/>
</dbReference>
<dbReference type="SMART" id="SM00966">
    <property type="entry name" value="SpoVT_AbrB"/>
    <property type="match status" value="1"/>
</dbReference>
<dbReference type="InterPro" id="IPR037914">
    <property type="entry name" value="SpoVT-AbrB_sf"/>
</dbReference>
<dbReference type="PATRIC" id="fig|1618447.3.peg.988"/>
<evidence type="ECO:0000313" key="2">
    <source>
        <dbReference type="EMBL" id="KKT35963.1"/>
    </source>
</evidence>
<feature type="domain" description="SpoVT-AbrB" evidence="1">
    <location>
        <begin position="5"/>
        <end position="50"/>
    </location>
</feature>
<sequence length="85" mass="9733">MTYLVTLTSKNQLTLPAALAKTLKLIRGSRLTITLEQTGLRIQPISHTLRDLQGIVQHKAHQKNLTVDQAMKRAEERDARRRMMI</sequence>
<evidence type="ECO:0000259" key="1">
    <source>
        <dbReference type="SMART" id="SM00966"/>
    </source>
</evidence>
<protein>
    <recommendedName>
        <fullName evidence="1">SpoVT-AbrB domain-containing protein</fullName>
    </recommendedName>
</protein>